<keyword evidence="3" id="KW-1185">Reference proteome</keyword>
<name>A0A830GAY7_9EURY</name>
<dbReference type="OrthoDB" id="125215at2157"/>
<keyword evidence="1" id="KW-1133">Transmembrane helix</keyword>
<keyword evidence="1" id="KW-0812">Transmembrane</keyword>
<organism evidence="2 3">
    <name type="scientific">Halarchaeum nitratireducens</name>
    <dbReference type="NCBI Taxonomy" id="489913"/>
    <lineage>
        <taxon>Archaea</taxon>
        <taxon>Methanobacteriati</taxon>
        <taxon>Methanobacteriota</taxon>
        <taxon>Stenosarchaea group</taxon>
        <taxon>Halobacteria</taxon>
        <taxon>Halobacteriales</taxon>
        <taxon>Halobacteriaceae</taxon>
    </lineage>
</organism>
<dbReference type="InterPro" id="IPR056613">
    <property type="entry name" value="DUF7287"/>
</dbReference>
<evidence type="ECO:0000313" key="2">
    <source>
        <dbReference type="EMBL" id="GGN17217.1"/>
    </source>
</evidence>
<dbReference type="AlphaFoldDB" id="A0A830GAY7"/>
<feature type="transmembrane region" description="Helical" evidence="1">
    <location>
        <begin position="12"/>
        <end position="37"/>
    </location>
</feature>
<dbReference type="EMBL" id="BMOQ01000004">
    <property type="protein sequence ID" value="GGN17217.1"/>
    <property type="molecule type" value="Genomic_DNA"/>
</dbReference>
<protein>
    <submittedName>
        <fullName evidence="2">Uncharacterized protein</fullName>
    </submittedName>
</protein>
<dbReference type="Proteomes" id="UP000608850">
    <property type="component" value="Unassembled WGS sequence"/>
</dbReference>
<accession>A0A830GAY7</accession>
<keyword evidence="1" id="KW-0472">Membrane</keyword>
<dbReference type="RefSeq" id="WP_188878395.1">
    <property type="nucleotide sequence ID" value="NZ_BMOQ01000004.1"/>
</dbReference>
<sequence length="138" mass="14294">MARNTRDRAQTTLDFTIGTSVFLVTLVLVFATAPGLLSPFAGGNVATSTVADRIANDLVQDELAAPDEPYALGGDVDARLTNATLSAPGTVSVNVTVTNANGVVASRGPSVSPNADTSVAWRVVTVDGEHAELEVRVW</sequence>
<gene>
    <name evidence="2" type="ORF">GCM10009021_17460</name>
</gene>
<comment type="caution">
    <text evidence="2">The sequence shown here is derived from an EMBL/GenBank/DDBJ whole genome shotgun (WGS) entry which is preliminary data.</text>
</comment>
<proteinExistence type="predicted"/>
<reference evidence="2 3" key="1">
    <citation type="journal article" date="2019" name="Int. J. Syst. Evol. Microbiol.">
        <title>The Global Catalogue of Microorganisms (GCM) 10K type strain sequencing project: providing services to taxonomists for standard genome sequencing and annotation.</title>
        <authorList>
            <consortium name="The Broad Institute Genomics Platform"/>
            <consortium name="The Broad Institute Genome Sequencing Center for Infectious Disease"/>
            <person name="Wu L."/>
            <person name="Ma J."/>
        </authorList>
    </citation>
    <scope>NUCLEOTIDE SEQUENCE [LARGE SCALE GENOMIC DNA]</scope>
    <source>
        <strain evidence="2 3">JCM 16331</strain>
    </source>
</reference>
<evidence type="ECO:0000313" key="3">
    <source>
        <dbReference type="Proteomes" id="UP000608850"/>
    </source>
</evidence>
<evidence type="ECO:0000256" key="1">
    <source>
        <dbReference type="SAM" id="Phobius"/>
    </source>
</evidence>
<dbReference type="Pfam" id="PF23958">
    <property type="entry name" value="DUF7287"/>
    <property type="match status" value="1"/>
</dbReference>